<feature type="region of interest" description="Disordered" evidence="2">
    <location>
        <begin position="356"/>
        <end position="386"/>
    </location>
</feature>
<evidence type="ECO:0000313" key="4">
    <source>
        <dbReference type="Proteomes" id="UP000243797"/>
    </source>
</evidence>
<evidence type="ECO:0000313" key="3">
    <source>
        <dbReference type="EMBL" id="PNS20604.1"/>
    </source>
</evidence>
<feature type="coiled-coil region" evidence="1">
    <location>
        <begin position="173"/>
        <end position="282"/>
    </location>
</feature>
<proteinExistence type="predicted"/>
<feature type="compositionally biased region" description="Basic and acidic residues" evidence="2">
    <location>
        <begin position="500"/>
        <end position="513"/>
    </location>
</feature>
<feature type="compositionally biased region" description="Low complexity" evidence="2">
    <location>
        <begin position="480"/>
        <end position="497"/>
    </location>
</feature>
<feature type="region of interest" description="Disordered" evidence="2">
    <location>
        <begin position="451"/>
        <end position="513"/>
    </location>
</feature>
<feature type="coiled-coil region" evidence="1">
    <location>
        <begin position="96"/>
        <end position="149"/>
    </location>
</feature>
<sequence>MSTMDAKADPPATAAAGSKPSVTKPERPDEETYKKELAAAEKELQAVQEKQKANKGKLELAQPGKNNESPTGKRRAELIEERNAIRASQQSGKSGRTQVMDKVKRLDEQMKGLQAEQKTARGRMAFKSVEEINAQVERLQKQVDTGMMKLVDEKKALAEISSLNKQKKGFGGLDEAQKKIDGIKALIAEEKKKLDDPESKKMSERYAEISAELDKIKEEQDGVYKNLNQLRDERSKLHEEQQGKYARVKEIKDKYYAAKRAAAEYEKEAYRIRREKQKAENDAYHAGKRRQIAQQKLEEAGAPAYQDEILTAQGLIRYFDPSSTEAKAANGPGKFAATAIRTVDAGEIKGTALKKKGDEDEGDAYFIGGGGKKKKGGKKGAAPAGGEKFNLSIGVIEELGKVGVDTPMNQGDVPGTVEKLKQKLDEWKKDQDRKTKENIAKAQKEIDRLEAEAVAEAQGSSSGATDAGNKPAAKNQAVNGQADAGAQLAQEQDGAADAAEELKQAKIEDTNGS</sequence>
<feature type="compositionally biased region" description="Basic and acidic residues" evidence="2">
    <location>
        <begin position="24"/>
        <end position="58"/>
    </location>
</feature>
<dbReference type="InParanoid" id="A0A2K1QZX5"/>
<dbReference type="GO" id="GO:0042175">
    <property type="term" value="C:nuclear outer membrane-endoplasmic reticulum membrane network"/>
    <property type="evidence" value="ECO:0007669"/>
    <property type="project" value="TreeGrafter"/>
</dbReference>
<dbReference type="AlphaFoldDB" id="A0A2K1QZX5"/>
<reference evidence="3 4" key="1">
    <citation type="submission" date="2017-06" db="EMBL/GenBank/DDBJ databases">
        <title>Draft genome sequence of a variant of Elsinoe murrayae.</title>
        <authorList>
            <person name="Cheng Q."/>
        </authorList>
    </citation>
    <scope>NUCLEOTIDE SEQUENCE [LARGE SCALE GENOMIC DNA]</scope>
    <source>
        <strain evidence="3 4">CQ-2017a</strain>
    </source>
</reference>
<dbReference type="GO" id="GO:0005783">
    <property type="term" value="C:endoplasmic reticulum"/>
    <property type="evidence" value="ECO:0007669"/>
    <property type="project" value="TreeGrafter"/>
</dbReference>
<organism evidence="3 4">
    <name type="scientific">Sphaceloma murrayae</name>
    <dbReference type="NCBI Taxonomy" id="2082308"/>
    <lineage>
        <taxon>Eukaryota</taxon>
        <taxon>Fungi</taxon>
        <taxon>Dikarya</taxon>
        <taxon>Ascomycota</taxon>
        <taxon>Pezizomycotina</taxon>
        <taxon>Dothideomycetes</taxon>
        <taxon>Dothideomycetidae</taxon>
        <taxon>Myriangiales</taxon>
        <taxon>Elsinoaceae</taxon>
        <taxon>Sphaceloma</taxon>
    </lineage>
</organism>
<name>A0A2K1QZX5_9PEZI</name>
<comment type="caution">
    <text evidence="3">The sequence shown here is derived from an EMBL/GenBank/DDBJ whole genome shotgun (WGS) entry which is preliminary data.</text>
</comment>
<evidence type="ECO:0008006" key="5">
    <source>
        <dbReference type="Google" id="ProtNLM"/>
    </source>
</evidence>
<dbReference type="FunCoup" id="A0A2K1QZX5">
    <property type="interactions" value="179"/>
</dbReference>
<dbReference type="Proteomes" id="UP000243797">
    <property type="component" value="Unassembled WGS sequence"/>
</dbReference>
<feature type="region of interest" description="Disordered" evidence="2">
    <location>
        <begin position="1"/>
        <end position="77"/>
    </location>
</feature>
<dbReference type="GO" id="GO:0003729">
    <property type="term" value="F:mRNA binding"/>
    <property type="evidence" value="ECO:0007669"/>
    <property type="project" value="TreeGrafter"/>
</dbReference>
<gene>
    <name evidence="3" type="ORF">CAC42_331</name>
</gene>
<dbReference type="OrthoDB" id="2195113at2759"/>
<protein>
    <recommendedName>
        <fullName evidence="5">Nuclear segregation protein BFR1</fullName>
    </recommendedName>
</protein>
<keyword evidence="4" id="KW-1185">Reference proteome</keyword>
<dbReference type="GO" id="GO:0008298">
    <property type="term" value="P:intracellular mRNA localization"/>
    <property type="evidence" value="ECO:0007669"/>
    <property type="project" value="TreeGrafter"/>
</dbReference>
<evidence type="ECO:0000256" key="1">
    <source>
        <dbReference type="SAM" id="Coils"/>
    </source>
</evidence>
<dbReference type="GO" id="GO:1990904">
    <property type="term" value="C:ribonucleoprotein complex"/>
    <property type="evidence" value="ECO:0007669"/>
    <property type="project" value="TreeGrafter"/>
</dbReference>
<dbReference type="InterPro" id="IPR039604">
    <property type="entry name" value="Bfr1"/>
</dbReference>
<evidence type="ECO:0000256" key="2">
    <source>
        <dbReference type="SAM" id="MobiDB-lite"/>
    </source>
</evidence>
<dbReference type="PANTHER" id="PTHR31027:SF2">
    <property type="entry name" value="LEBERCILIN DOMAIN-CONTAINING PROTEIN"/>
    <property type="match status" value="1"/>
</dbReference>
<dbReference type="PANTHER" id="PTHR31027">
    <property type="entry name" value="NUCLEAR SEGREGATION PROTEIN BFR1"/>
    <property type="match status" value="1"/>
</dbReference>
<keyword evidence="1" id="KW-0175">Coiled coil</keyword>
<accession>A0A2K1QZX5</accession>
<dbReference type="EMBL" id="NKHZ01000022">
    <property type="protein sequence ID" value="PNS20604.1"/>
    <property type="molecule type" value="Genomic_DNA"/>
</dbReference>
<dbReference type="STRING" id="2082308.A0A2K1QZX5"/>